<dbReference type="AlphaFoldDB" id="A0A517YLR1"/>
<dbReference type="InterPro" id="IPR014284">
    <property type="entry name" value="RNA_pol_sigma-70_dom"/>
</dbReference>
<dbReference type="GO" id="GO:0003677">
    <property type="term" value="F:DNA binding"/>
    <property type="evidence" value="ECO:0007669"/>
    <property type="project" value="UniProtKB-KW"/>
</dbReference>
<accession>A0A517YLR1</accession>
<evidence type="ECO:0000313" key="7">
    <source>
        <dbReference type="Proteomes" id="UP000315017"/>
    </source>
</evidence>
<dbReference type="Pfam" id="PF04545">
    <property type="entry name" value="Sigma70_r4"/>
    <property type="match status" value="1"/>
</dbReference>
<dbReference type="SUPFAM" id="SSF88946">
    <property type="entry name" value="Sigma2 domain of RNA polymerase sigma factors"/>
    <property type="match status" value="1"/>
</dbReference>
<dbReference type="RefSeq" id="WP_202921352.1">
    <property type="nucleotide sequence ID" value="NZ_CP036274.1"/>
</dbReference>
<dbReference type="InterPro" id="IPR000943">
    <property type="entry name" value="RNA_pol_sigma70"/>
</dbReference>
<dbReference type="CDD" id="cd06171">
    <property type="entry name" value="Sigma70_r4"/>
    <property type="match status" value="1"/>
</dbReference>
<dbReference type="InterPro" id="IPR013324">
    <property type="entry name" value="RNA_pol_sigma_r3/r4-like"/>
</dbReference>
<dbReference type="PROSITE" id="PS00715">
    <property type="entry name" value="SIGMA70_1"/>
    <property type="match status" value="1"/>
</dbReference>
<dbReference type="InterPro" id="IPR007630">
    <property type="entry name" value="RNA_pol_sigma70_r4"/>
</dbReference>
<organism evidence="6 7">
    <name type="scientific">Anatilimnocola aggregata</name>
    <dbReference type="NCBI Taxonomy" id="2528021"/>
    <lineage>
        <taxon>Bacteria</taxon>
        <taxon>Pseudomonadati</taxon>
        <taxon>Planctomycetota</taxon>
        <taxon>Planctomycetia</taxon>
        <taxon>Pirellulales</taxon>
        <taxon>Pirellulaceae</taxon>
        <taxon>Anatilimnocola</taxon>
    </lineage>
</organism>
<keyword evidence="7" id="KW-1185">Reference proteome</keyword>
<keyword evidence="4" id="KW-0804">Transcription</keyword>
<dbReference type="EMBL" id="CP036274">
    <property type="protein sequence ID" value="QDU31153.1"/>
    <property type="molecule type" value="Genomic_DNA"/>
</dbReference>
<evidence type="ECO:0000313" key="6">
    <source>
        <dbReference type="EMBL" id="QDU31153.1"/>
    </source>
</evidence>
<dbReference type="Gene3D" id="1.10.1740.10">
    <property type="match status" value="1"/>
</dbReference>
<dbReference type="PRINTS" id="PR00046">
    <property type="entry name" value="SIGMA70FCT"/>
</dbReference>
<feature type="domain" description="RNA polymerase sigma-70" evidence="5">
    <location>
        <begin position="38"/>
        <end position="51"/>
    </location>
</feature>
<dbReference type="Proteomes" id="UP000315017">
    <property type="component" value="Chromosome"/>
</dbReference>
<dbReference type="KEGG" id="aagg:ETAA8_63060"/>
<dbReference type="GO" id="GO:0006352">
    <property type="term" value="P:DNA-templated transcription initiation"/>
    <property type="evidence" value="ECO:0007669"/>
    <property type="project" value="InterPro"/>
</dbReference>
<dbReference type="NCBIfam" id="TIGR02937">
    <property type="entry name" value="sigma70-ECF"/>
    <property type="match status" value="1"/>
</dbReference>
<protein>
    <submittedName>
        <fullName evidence="6">RNA polymerase sigma-D factor</fullName>
    </submittedName>
</protein>
<dbReference type="GO" id="GO:0016987">
    <property type="term" value="F:sigma factor activity"/>
    <property type="evidence" value="ECO:0007669"/>
    <property type="project" value="UniProtKB-KW"/>
</dbReference>
<dbReference type="Pfam" id="PF04542">
    <property type="entry name" value="Sigma70_r2"/>
    <property type="match status" value="1"/>
</dbReference>
<evidence type="ECO:0000256" key="4">
    <source>
        <dbReference type="ARBA" id="ARBA00023163"/>
    </source>
</evidence>
<keyword evidence="3" id="KW-0238">DNA-binding</keyword>
<dbReference type="Gene3D" id="1.20.140.160">
    <property type="match status" value="1"/>
</dbReference>
<reference evidence="6 7" key="1">
    <citation type="submission" date="2019-02" db="EMBL/GenBank/DDBJ databases">
        <title>Deep-cultivation of Planctomycetes and their phenomic and genomic characterization uncovers novel biology.</title>
        <authorList>
            <person name="Wiegand S."/>
            <person name="Jogler M."/>
            <person name="Boedeker C."/>
            <person name="Pinto D."/>
            <person name="Vollmers J."/>
            <person name="Rivas-Marin E."/>
            <person name="Kohn T."/>
            <person name="Peeters S.H."/>
            <person name="Heuer A."/>
            <person name="Rast P."/>
            <person name="Oberbeckmann S."/>
            <person name="Bunk B."/>
            <person name="Jeske O."/>
            <person name="Meyerdierks A."/>
            <person name="Storesund J.E."/>
            <person name="Kallscheuer N."/>
            <person name="Luecker S."/>
            <person name="Lage O.M."/>
            <person name="Pohl T."/>
            <person name="Merkel B.J."/>
            <person name="Hornburger P."/>
            <person name="Mueller R.-W."/>
            <person name="Bruemmer F."/>
            <person name="Labrenz M."/>
            <person name="Spormann A.M."/>
            <person name="Op den Camp H."/>
            <person name="Overmann J."/>
            <person name="Amann R."/>
            <person name="Jetten M.S.M."/>
            <person name="Mascher T."/>
            <person name="Medema M.H."/>
            <person name="Devos D.P."/>
            <person name="Kaster A.-K."/>
            <person name="Ovreas L."/>
            <person name="Rohde M."/>
            <person name="Galperin M.Y."/>
            <person name="Jogler C."/>
        </authorList>
    </citation>
    <scope>NUCLEOTIDE SEQUENCE [LARGE SCALE GENOMIC DNA]</scope>
    <source>
        <strain evidence="6 7">ETA_A8</strain>
    </source>
</reference>
<sequence>MTSSRLTSDQLVFANQGLVRAIARGIHRSLPPFMELDDLISYGQLGLMQAAQDFDADRGVQFSTFAYHRIRGAILDGTQQMAFFRRFTPSRQQYERMANDTLATNAADSAGENSSATSDQASWLQDSSAQLAVVFLLSHSAEDGRESPHLEDTAARAPIQGLLDDELKDKLHALIAELPEEARSLLQGAYFEGLTLKEAGERLGISKAWASRLHARALGQLARGLRRMQVADE</sequence>
<keyword evidence="2" id="KW-0731">Sigma factor</keyword>
<evidence type="ECO:0000256" key="3">
    <source>
        <dbReference type="ARBA" id="ARBA00023125"/>
    </source>
</evidence>
<evidence type="ECO:0000256" key="1">
    <source>
        <dbReference type="ARBA" id="ARBA00023015"/>
    </source>
</evidence>
<keyword evidence="1" id="KW-0805">Transcription regulation</keyword>
<dbReference type="InterPro" id="IPR013325">
    <property type="entry name" value="RNA_pol_sigma_r2"/>
</dbReference>
<evidence type="ECO:0000256" key="2">
    <source>
        <dbReference type="ARBA" id="ARBA00023082"/>
    </source>
</evidence>
<proteinExistence type="predicted"/>
<name>A0A517YLR1_9BACT</name>
<gene>
    <name evidence="6" type="primary">sigD_1</name>
    <name evidence="6" type="ORF">ETAA8_63060</name>
</gene>
<dbReference type="SUPFAM" id="SSF88659">
    <property type="entry name" value="Sigma3 and sigma4 domains of RNA polymerase sigma factors"/>
    <property type="match status" value="1"/>
</dbReference>
<evidence type="ECO:0000259" key="5">
    <source>
        <dbReference type="PROSITE" id="PS00715"/>
    </source>
</evidence>
<dbReference type="PANTHER" id="PTHR30385">
    <property type="entry name" value="SIGMA FACTOR F FLAGELLAR"/>
    <property type="match status" value="1"/>
</dbReference>
<dbReference type="InterPro" id="IPR007627">
    <property type="entry name" value="RNA_pol_sigma70_r2"/>
</dbReference>